<dbReference type="SUPFAM" id="SSF53254">
    <property type="entry name" value="Phosphoglycerate mutase-like"/>
    <property type="match status" value="1"/>
</dbReference>
<dbReference type="InterPro" id="IPR029033">
    <property type="entry name" value="His_PPase_superfam"/>
</dbReference>
<dbReference type="Pfam" id="PF00300">
    <property type="entry name" value="His_Phos_1"/>
    <property type="match status" value="1"/>
</dbReference>
<accession>A0A2T8HQ90</accession>
<dbReference type="Proteomes" id="UP000245911">
    <property type="component" value="Unassembled WGS sequence"/>
</dbReference>
<proteinExistence type="predicted"/>
<dbReference type="CDD" id="cd07067">
    <property type="entry name" value="HP_PGM_like"/>
    <property type="match status" value="1"/>
</dbReference>
<dbReference type="SMART" id="SM00855">
    <property type="entry name" value="PGAM"/>
    <property type="match status" value="1"/>
</dbReference>
<comment type="caution">
    <text evidence="1">The sequence shown here is derived from an EMBL/GenBank/DDBJ whole genome shotgun (WGS) entry which is preliminary data.</text>
</comment>
<name>A0A2T8HQ90_9RHOB</name>
<sequence>MLGRKLRLDGCTLTREAEMSARTRNWSIGMSLILLRHTRPEGADGICYGRSDLPLAEGFEAEVARLLAELPQVVRIVTSPLSRCRLLAEAIGARRNQRIESDPRLLEMDFGEWENRSWSDIPRAQIDAWMQDFDHAKPHGGESVFDLAQRTHAAFDALSGGAVPVLAVTHSGVIRSALAGLGDPQGWHVNTDFGNWRQVDWPARAV</sequence>
<dbReference type="InterPro" id="IPR013078">
    <property type="entry name" value="His_Pase_superF_clade-1"/>
</dbReference>
<evidence type="ECO:0000313" key="1">
    <source>
        <dbReference type="EMBL" id="PVH27618.1"/>
    </source>
</evidence>
<dbReference type="AlphaFoldDB" id="A0A2T8HQ90"/>
<keyword evidence="2" id="KW-1185">Reference proteome</keyword>
<evidence type="ECO:0000313" key="2">
    <source>
        <dbReference type="Proteomes" id="UP000245911"/>
    </source>
</evidence>
<dbReference type="Gene3D" id="3.40.50.1240">
    <property type="entry name" value="Phosphoglycerate mutase-like"/>
    <property type="match status" value="1"/>
</dbReference>
<organism evidence="1 2">
    <name type="scientific">Pararhodobacter oceanensis</name>
    <dbReference type="NCBI Taxonomy" id="2172121"/>
    <lineage>
        <taxon>Bacteria</taxon>
        <taxon>Pseudomonadati</taxon>
        <taxon>Pseudomonadota</taxon>
        <taxon>Alphaproteobacteria</taxon>
        <taxon>Rhodobacterales</taxon>
        <taxon>Paracoccaceae</taxon>
        <taxon>Pararhodobacter</taxon>
    </lineage>
</organism>
<reference evidence="1 2" key="1">
    <citation type="submission" date="2018-04" db="EMBL/GenBank/DDBJ databases">
        <title>Pararhodobacter oceanense sp. nov., isolated from marine intertidal sediment.</title>
        <authorList>
            <person name="Wang X.-L."/>
            <person name="Du Z.-J."/>
        </authorList>
    </citation>
    <scope>NUCLEOTIDE SEQUENCE [LARGE SCALE GENOMIC DNA]</scope>
    <source>
        <strain evidence="1 2">AM505</strain>
    </source>
</reference>
<dbReference type="EMBL" id="QDKM01000011">
    <property type="protein sequence ID" value="PVH27618.1"/>
    <property type="molecule type" value="Genomic_DNA"/>
</dbReference>
<gene>
    <name evidence="1" type="ORF">DDE20_16955</name>
</gene>
<protein>
    <submittedName>
        <fullName evidence="1">Alpha-ribazole phosphatase</fullName>
    </submittedName>
</protein>